<keyword evidence="3" id="KW-1185">Reference proteome</keyword>
<dbReference type="PANTHER" id="PTHR42705">
    <property type="entry name" value="BIFUNCTIONAL NON-HOMOLOGOUS END JOINING PROTEIN LIGD"/>
    <property type="match status" value="1"/>
</dbReference>
<sequence length="171" mass="19896">MDPPSFPEFSLAIKAALQVKAKFDHFELTSLVKTSGGKGIQIYIPLSFNTYSDDDTRVFTKFFCDFLCEQEPQCFTTERLKKNRHNRLYLDYVQHQEGKTIIASYSPRGNEMGLIATPLKWDKVCDTIKPNLFTVPSVLDRLYKQANPFRDFRLEIEDQKFANVLNQLRNE</sequence>
<reference evidence="2 3" key="1">
    <citation type="submission" date="2018-07" db="EMBL/GenBank/DDBJ databases">
        <title>Complete genome sequence of Psychrobacillus sp. PB01, isolated from iceberg, and comparative genome analysis of Psychrobacillus strains.</title>
        <authorList>
            <person name="Lee P.C."/>
        </authorList>
    </citation>
    <scope>NUCLEOTIDE SEQUENCE [LARGE SCALE GENOMIC DNA]</scope>
    <source>
        <strain evidence="2 3">PB01</strain>
    </source>
</reference>
<dbReference type="Pfam" id="PF21686">
    <property type="entry name" value="LigD_Prim-Pol"/>
    <property type="match status" value="1"/>
</dbReference>
<dbReference type="InterPro" id="IPR052171">
    <property type="entry name" value="NHEJ_LigD"/>
</dbReference>
<feature type="domain" description="DNA ligase D polymerase" evidence="1">
    <location>
        <begin position="1"/>
        <end position="149"/>
    </location>
</feature>
<name>A0A5J6STN1_9BACI</name>
<evidence type="ECO:0000313" key="2">
    <source>
        <dbReference type="EMBL" id="QFF99597.1"/>
    </source>
</evidence>
<organism evidence="2 3">
    <name type="scientific">Psychrobacillus glaciei</name>
    <dbReference type="NCBI Taxonomy" id="2283160"/>
    <lineage>
        <taxon>Bacteria</taxon>
        <taxon>Bacillati</taxon>
        <taxon>Bacillota</taxon>
        <taxon>Bacilli</taxon>
        <taxon>Bacillales</taxon>
        <taxon>Bacillaceae</taxon>
        <taxon>Psychrobacillus</taxon>
    </lineage>
</organism>
<protein>
    <recommendedName>
        <fullName evidence="1">DNA ligase D polymerase domain-containing protein</fullName>
    </recommendedName>
</protein>
<dbReference type="EMBL" id="CP031223">
    <property type="protein sequence ID" value="QFF99597.1"/>
    <property type="molecule type" value="Genomic_DNA"/>
</dbReference>
<dbReference type="AlphaFoldDB" id="A0A5J6STN1"/>
<evidence type="ECO:0000313" key="3">
    <source>
        <dbReference type="Proteomes" id="UP000325517"/>
    </source>
</evidence>
<accession>A0A5J6STN1</accession>
<dbReference type="KEGG" id="psyo:PB01_12560"/>
<evidence type="ECO:0000259" key="1">
    <source>
        <dbReference type="Pfam" id="PF21686"/>
    </source>
</evidence>
<dbReference type="PANTHER" id="PTHR42705:SF2">
    <property type="entry name" value="BIFUNCTIONAL NON-HOMOLOGOUS END JOINING PROTEIN LIGD"/>
    <property type="match status" value="1"/>
</dbReference>
<dbReference type="Proteomes" id="UP000325517">
    <property type="component" value="Chromosome"/>
</dbReference>
<dbReference type="InterPro" id="IPR014145">
    <property type="entry name" value="LigD_pol_dom"/>
</dbReference>
<proteinExistence type="predicted"/>
<gene>
    <name evidence="2" type="ORF">PB01_12560</name>
</gene>
<dbReference type="Gene3D" id="3.90.920.10">
    <property type="entry name" value="DNA primase, PRIM domain"/>
    <property type="match status" value="1"/>
</dbReference>